<evidence type="ECO:0000313" key="2">
    <source>
        <dbReference type="EMBL" id="KAK3187739.1"/>
    </source>
</evidence>
<dbReference type="InterPro" id="IPR043502">
    <property type="entry name" value="DNA/RNA_pol_sf"/>
</dbReference>
<dbReference type="Proteomes" id="UP001281410">
    <property type="component" value="Unassembled WGS sequence"/>
</dbReference>
<protein>
    <recommendedName>
        <fullName evidence="1">Reverse transcriptase domain-containing protein</fullName>
    </recommendedName>
</protein>
<name>A0AAD9ZNX9_9ROSI</name>
<gene>
    <name evidence="2" type="ORF">Dsin_027300</name>
</gene>
<proteinExistence type="predicted"/>
<evidence type="ECO:0000313" key="3">
    <source>
        <dbReference type="Proteomes" id="UP001281410"/>
    </source>
</evidence>
<dbReference type="SUPFAM" id="SSF56672">
    <property type="entry name" value="DNA/RNA polymerases"/>
    <property type="match status" value="1"/>
</dbReference>
<dbReference type="InterPro" id="IPR000477">
    <property type="entry name" value="RT_dom"/>
</dbReference>
<dbReference type="PANTHER" id="PTHR46890:SF48">
    <property type="entry name" value="RNA-DIRECTED DNA POLYMERASE"/>
    <property type="match status" value="1"/>
</dbReference>
<comment type="caution">
    <text evidence="2">The sequence shown here is derived from an EMBL/GenBank/DDBJ whole genome shotgun (WGS) entry which is preliminary data.</text>
</comment>
<organism evidence="2 3">
    <name type="scientific">Dipteronia sinensis</name>
    <dbReference type="NCBI Taxonomy" id="43782"/>
    <lineage>
        <taxon>Eukaryota</taxon>
        <taxon>Viridiplantae</taxon>
        <taxon>Streptophyta</taxon>
        <taxon>Embryophyta</taxon>
        <taxon>Tracheophyta</taxon>
        <taxon>Spermatophyta</taxon>
        <taxon>Magnoliopsida</taxon>
        <taxon>eudicotyledons</taxon>
        <taxon>Gunneridae</taxon>
        <taxon>Pentapetalae</taxon>
        <taxon>rosids</taxon>
        <taxon>malvids</taxon>
        <taxon>Sapindales</taxon>
        <taxon>Sapindaceae</taxon>
        <taxon>Hippocastanoideae</taxon>
        <taxon>Acereae</taxon>
        <taxon>Dipteronia</taxon>
    </lineage>
</organism>
<dbReference type="PROSITE" id="PS50878">
    <property type="entry name" value="RT_POL"/>
    <property type="match status" value="1"/>
</dbReference>
<dbReference type="EMBL" id="JANJYJ010000009">
    <property type="protein sequence ID" value="KAK3187739.1"/>
    <property type="molecule type" value="Genomic_DNA"/>
</dbReference>
<dbReference type="InterPro" id="IPR052343">
    <property type="entry name" value="Retrotransposon-Effector_Assoc"/>
</dbReference>
<accession>A0AAD9ZNX9</accession>
<dbReference type="PANTHER" id="PTHR46890">
    <property type="entry name" value="NON-LTR RETROLELEMENT REVERSE TRANSCRIPTASE-LIKE PROTEIN-RELATED"/>
    <property type="match status" value="1"/>
</dbReference>
<evidence type="ECO:0000259" key="1">
    <source>
        <dbReference type="PROSITE" id="PS50878"/>
    </source>
</evidence>
<reference evidence="2" key="1">
    <citation type="journal article" date="2023" name="Plant J.">
        <title>Genome sequences and population genomics provide insights into the demographic history, inbreeding, and mutation load of two 'living fossil' tree species of Dipteronia.</title>
        <authorList>
            <person name="Feng Y."/>
            <person name="Comes H.P."/>
            <person name="Chen J."/>
            <person name="Zhu S."/>
            <person name="Lu R."/>
            <person name="Zhang X."/>
            <person name="Li P."/>
            <person name="Qiu J."/>
            <person name="Olsen K.M."/>
            <person name="Qiu Y."/>
        </authorList>
    </citation>
    <scope>NUCLEOTIDE SEQUENCE</scope>
    <source>
        <strain evidence="2">NBL</strain>
    </source>
</reference>
<feature type="domain" description="Reverse transcriptase" evidence="1">
    <location>
        <begin position="1"/>
        <end position="166"/>
    </location>
</feature>
<dbReference type="Pfam" id="PF13966">
    <property type="entry name" value="zf-RVT"/>
    <property type="match status" value="1"/>
</dbReference>
<dbReference type="InterPro" id="IPR026960">
    <property type="entry name" value="RVT-Znf"/>
</dbReference>
<dbReference type="Pfam" id="PF00078">
    <property type="entry name" value="RVT_1"/>
    <property type="match status" value="1"/>
</dbReference>
<keyword evidence="3" id="KW-1185">Reference proteome</keyword>
<dbReference type="AlphaFoldDB" id="A0AAD9ZNX9"/>
<sequence length="354" mass="40630">MSKVYDRVEWGFLRSVMAKMGFPLRWMELVHDCISTSTLGFIINGKVLGEVVPSRGLRQGCPLSPYLFLLCADSLSCLIRNSKKNGNLLGFRCSKGSPLVSHLFFADDSLLFCKATVGSCEEIGRVLNVYEKGSGQMVNLQKSNITFSPNVTQGMRANIQAMAYRVRSGYRLAMKERILEACSDPSIDQRWWTRLSNLNIPPKVKKFIWKCCYNVVHSLSNLYVRKVAGSILCQRCQKGAESVAHAVWWCDKADLVWCKTAFWGRLRRFKGLRCYEVLRDLAEGLKKEELEAVYMVMWGVWLDRNEDLHSGRCRPAAALVDWVVGLLKEFRRPEGPYSLPLWLLRLLRYGFRWM</sequence>